<evidence type="ECO:0000256" key="1">
    <source>
        <dbReference type="SAM" id="MobiDB-lite"/>
    </source>
</evidence>
<dbReference type="Pfam" id="PF16486">
    <property type="entry name" value="ArgoN"/>
    <property type="match status" value="1"/>
</dbReference>
<evidence type="ECO:0000313" key="4">
    <source>
        <dbReference type="EMBL" id="ACY36942.1"/>
    </source>
</evidence>
<dbReference type="SMART" id="SM01163">
    <property type="entry name" value="DUF1785"/>
    <property type="match status" value="1"/>
</dbReference>
<dbReference type="EMBL" id="GQ250187">
    <property type="protein sequence ID" value="ACY36942.1"/>
    <property type="molecule type" value="Genomic_DNA"/>
</dbReference>
<dbReference type="InterPro" id="IPR012337">
    <property type="entry name" value="RNaseH-like_sf"/>
</dbReference>
<dbReference type="SUPFAM" id="SSF53098">
    <property type="entry name" value="Ribonuclease H-like"/>
    <property type="match status" value="1"/>
</dbReference>
<dbReference type="GO" id="GO:0003723">
    <property type="term" value="F:RNA binding"/>
    <property type="evidence" value="ECO:0007669"/>
    <property type="project" value="InterPro"/>
</dbReference>
<feature type="compositionally biased region" description="Basic and acidic residues" evidence="1">
    <location>
        <begin position="69"/>
        <end position="88"/>
    </location>
</feature>
<proteinExistence type="predicted"/>
<dbReference type="Pfam" id="PF02171">
    <property type="entry name" value="Piwi"/>
    <property type="match status" value="1"/>
</dbReference>
<dbReference type="InterPro" id="IPR045246">
    <property type="entry name" value="Piwi_ago-like"/>
</dbReference>
<dbReference type="CDD" id="cd04657">
    <property type="entry name" value="Piwi_ago-like"/>
    <property type="match status" value="1"/>
</dbReference>
<dbReference type="InterPro" id="IPR003100">
    <property type="entry name" value="PAZ_dom"/>
</dbReference>
<feature type="domain" description="Piwi" evidence="3">
    <location>
        <begin position="639"/>
        <end position="932"/>
    </location>
</feature>
<dbReference type="SMART" id="SM00950">
    <property type="entry name" value="Piwi"/>
    <property type="match status" value="1"/>
</dbReference>
<dbReference type="InterPro" id="IPR014811">
    <property type="entry name" value="ArgoL1"/>
</dbReference>
<dbReference type="Pfam" id="PF02170">
    <property type="entry name" value="PAZ"/>
    <property type="match status" value="1"/>
</dbReference>
<reference evidence="4" key="1">
    <citation type="journal article" date="2009" name="Proc. Natl. Acad. Sci. U.S.A.">
        <title>A single Argonaute gene is required for induction of RNA silencing antiviral defense and promotes viral RNA recombination.</title>
        <authorList>
            <person name="Sun Q."/>
            <person name="Choi G.H."/>
            <person name="Nuss D.L."/>
        </authorList>
    </citation>
    <scope>NUCLEOTIDE SEQUENCE</scope>
    <source>
        <strain evidence="4">EP155</strain>
    </source>
</reference>
<protein>
    <submittedName>
        <fullName evidence="4">Argonaute-like protein</fullName>
    </submittedName>
</protein>
<dbReference type="PROSITE" id="PS50821">
    <property type="entry name" value="PAZ"/>
    <property type="match status" value="1"/>
</dbReference>
<dbReference type="SUPFAM" id="SSF101690">
    <property type="entry name" value="PAZ domain"/>
    <property type="match status" value="1"/>
</dbReference>
<dbReference type="Pfam" id="PF16488">
    <property type="entry name" value="ArgoL2"/>
    <property type="match status" value="1"/>
</dbReference>
<feature type="region of interest" description="Disordered" evidence="1">
    <location>
        <begin position="1"/>
        <end position="88"/>
    </location>
</feature>
<dbReference type="InterPro" id="IPR032474">
    <property type="entry name" value="Argonaute_N"/>
</dbReference>
<dbReference type="Pfam" id="PF08699">
    <property type="entry name" value="ArgoL1"/>
    <property type="match status" value="1"/>
</dbReference>
<dbReference type="CDD" id="cd02846">
    <property type="entry name" value="PAZ_argonaute_like"/>
    <property type="match status" value="1"/>
</dbReference>
<feature type="compositionally biased region" description="Low complexity" evidence="1">
    <location>
        <begin position="19"/>
        <end position="35"/>
    </location>
</feature>
<dbReference type="AlphaFoldDB" id="D0U267"/>
<dbReference type="Gene3D" id="3.40.50.2300">
    <property type="match status" value="1"/>
</dbReference>
<evidence type="ECO:0000259" key="3">
    <source>
        <dbReference type="PROSITE" id="PS50822"/>
    </source>
</evidence>
<gene>
    <name evidence="4" type="primary">agl4</name>
</gene>
<accession>D0U267</accession>
<dbReference type="InterPro" id="IPR036397">
    <property type="entry name" value="RNaseH_sf"/>
</dbReference>
<dbReference type="Gene3D" id="3.30.420.10">
    <property type="entry name" value="Ribonuclease H-like superfamily/Ribonuclease H"/>
    <property type="match status" value="1"/>
</dbReference>
<name>D0U267_CRYPA</name>
<dbReference type="InterPro" id="IPR032473">
    <property type="entry name" value="Argonaute_Mid_dom"/>
</dbReference>
<dbReference type="PANTHER" id="PTHR22891">
    <property type="entry name" value="EUKARYOTIC TRANSLATION INITIATION FACTOR 2C"/>
    <property type="match status" value="1"/>
</dbReference>
<dbReference type="InterPro" id="IPR003165">
    <property type="entry name" value="Piwi"/>
</dbReference>
<dbReference type="InterPro" id="IPR032472">
    <property type="entry name" value="ArgoL2"/>
</dbReference>
<dbReference type="Pfam" id="PF16487">
    <property type="entry name" value="ArgoMid"/>
    <property type="match status" value="1"/>
</dbReference>
<dbReference type="PROSITE" id="PS50822">
    <property type="entry name" value="PIWI"/>
    <property type="match status" value="1"/>
</dbReference>
<dbReference type="Gene3D" id="2.170.260.10">
    <property type="entry name" value="paz domain"/>
    <property type="match status" value="1"/>
</dbReference>
<organism evidence="4">
    <name type="scientific">Cryphonectria parasitica</name>
    <name type="common">Chestnut blight fungus</name>
    <name type="synonym">Endothia parasitica</name>
    <dbReference type="NCBI Taxonomy" id="5116"/>
    <lineage>
        <taxon>Eukaryota</taxon>
        <taxon>Fungi</taxon>
        <taxon>Dikarya</taxon>
        <taxon>Ascomycota</taxon>
        <taxon>Pezizomycotina</taxon>
        <taxon>Sordariomycetes</taxon>
        <taxon>Sordariomycetidae</taxon>
        <taxon>Diaporthales</taxon>
        <taxon>Cryphonectriaceae</taxon>
        <taxon>Cryphonectria-Endothia species complex</taxon>
        <taxon>Cryphonectria</taxon>
    </lineage>
</organism>
<evidence type="ECO:0000259" key="2">
    <source>
        <dbReference type="PROSITE" id="PS50821"/>
    </source>
</evidence>
<feature type="domain" description="PAZ" evidence="2">
    <location>
        <begin position="369"/>
        <end position="465"/>
    </location>
</feature>
<dbReference type="InterPro" id="IPR036085">
    <property type="entry name" value="PAZ_dom_sf"/>
</dbReference>
<sequence>MSRYLSAPSFDGPSDTRSRSGSQRSTGSQSQQSPPRGGGSQASGSTRPPSNAGASSGPMGYPPALGYDPARDEPELSTAEQHRLRVNKRVDLPPEAFPHSGEMHPFAQRPQLGTLGKKVQLRVNQFRLVGVPAFDIYQYDVSVTPEPKKAAFCNAVWNTRLAQEHIRKAGPHPWIFDGQKIAWSRNPSPEIRIQINMDEERGRAPKAGRTPDVVYLVVKRTTTVRLDALRAYLKGQMGWDDHVLECLNFLDHLFREWPRQNLVAIKRNFYSDDAPERYLLDDTHRHIEAIKGIYASIRTNSSIRSGGMGLGINVDVANTAFWSGGATFLELCTAYLRSSRREYIQLRDYDLGKALAPVEYPNGQLGQSPMWKMLRRMSKLSFSVKHRGKMNDVKPYKIKGFVWDLKKFPQGANARNYKFEKDGQSISVEEYFRQRYDIKLKAWYMPLIETTRDGVFPMETITIDKFQRYNFKLDGEQTSKMIKFAVTKPPVRQSGVMNCVKTLRWREDPYLKSFGIQIKGEMEAIEARVLPNPVIQFAKSSTDPSTSGRWDLRNQIFTMPNPRPLNAWAVVIVNNCVQEPSVKNFISTFVKVYRGHGGKVTTPFPPIKPLKLVRTEETGNMMVDIYNSVGRQFQQSPDLIFYIMPSKDIVAYERLKKSMDVRVGTLSQIVLAPHVMKAAPQYCSNVATKVNAKLGGYTSKLKEGGFFKVPTMILGADISHGSFGQTGNLQASLAAITMSMDPDAITYAAGCETNGYRVEIMTKDTVRRILPPMVTRWCQKMRTAPQHVFYFRDGVSEGEFQQVLDYEIQEVRSILQEVGQRNPKITVIVGTKRHHIRFFPIKGSDGDRNGNPFPGTVVEREVTHPFHYDFYLNSHVAIQGTARPVHYQVLVDEVGMPVDALQRMIYHQCYQYVRSTTPVSLHPAIYYAHLAAARGRAHEDIDASEKDPQNRLEEMRLPLAKHDNKSVNSSKKLEKAPYLMEIGADKKLARADNINFFKGTMWFV</sequence>